<reference evidence="3" key="3">
    <citation type="submission" date="2025-09" db="UniProtKB">
        <authorList>
            <consortium name="Ensembl"/>
        </authorList>
    </citation>
    <scope>IDENTIFICATION</scope>
    <source>
        <strain evidence="3">Thorbecke</strain>
    </source>
</reference>
<gene>
    <name evidence="3" type="primary">ODF4</name>
</gene>
<evidence type="ECO:0000256" key="2">
    <source>
        <dbReference type="SAM" id="Phobius"/>
    </source>
</evidence>
<feature type="region of interest" description="Disordered" evidence="1">
    <location>
        <begin position="35"/>
        <end position="57"/>
    </location>
</feature>
<dbReference type="Proteomes" id="UP000001811">
    <property type="component" value="Chromosome 19"/>
</dbReference>
<dbReference type="InParanoid" id="G1T8P5"/>
<dbReference type="HOGENOM" id="CLU_062754_0_0_1"/>
<name>G1T8P5_RABIT</name>
<proteinExistence type="predicted"/>
<organism evidence="3 4">
    <name type="scientific">Oryctolagus cuniculus</name>
    <name type="common">Rabbit</name>
    <dbReference type="NCBI Taxonomy" id="9986"/>
    <lineage>
        <taxon>Eukaryota</taxon>
        <taxon>Metazoa</taxon>
        <taxon>Chordata</taxon>
        <taxon>Craniata</taxon>
        <taxon>Vertebrata</taxon>
        <taxon>Euteleostomi</taxon>
        <taxon>Mammalia</taxon>
        <taxon>Eutheria</taxon>
        <taxon>Euarchontoglires</taxon>
        <taxon>Glires</taxon>
        <taxon>Lagomorpha</taxon>
        <taxon>Leporidae</taxon>
        <taxon>Oryctolagus</taxon>
    </lineage>
</organism>
<dbReference type="Ensembl" id="ENSOCUT00000015082.4">
    <property type="protein sequence ID" value="ENSOCUP00000012961.4"/>
    <property type="gene ID" value="ENSOCUG00000015085.4"/>
</dbReference>
<feature type="transmembrane region" description="Helical" evidence="2">
    <location>
        <begin position="133"/>
        <end position="156"/>
    </location>
</feature>
<reference evidence="3" key="2">
    <citation type="submission" date="2025-08" db="UniProtKB">
        <authorList>
            <consortium name="Ensembl"/>
        </authorList>
    </citation>
    <scope>IDENTIFICATION</scope>
    <source>
        <strain evidence="3">Thorbecke</strain>
    </source>
</reference>
<dbReference type="AlphaFoldDB" id="G1T8P5"/>
<protein>
    <submittedName>
        <fullName evidence="3">Uncharacterized protein</fullName>
    </submittedName>
</protein>
<keyword evidence="4" id="KW-1185">Reference proteome</keyword>
<feature type="compositionally biased region" description="Gly residues" evidence="1">
    <location>
        <begin position="1"/>
        <end position="11"/>
    </location>
</feature>
<feature type="compositionally biased region" description="Basic and acidic residues" evidence="1">
    <location>
        <begin position="37"/>
        <end position="57"/>
    </location>
</feature>
<dbReference type="GeneTree" id="ENSGT01030000234855"/>
<keyword evidence="2" id="KW-1133">Transmembrane helix</keyword>
<evidence type="ECO:0000313" key="3">
    <source>
        <dbReference type="Ensembl" id="ENSOCUP00000012961.4"/>
    </source>
</evidence>
<reference evidence="3 4" key="1">
    <citation type="journal article" date="2011" name="Nature">
        <title>A high-resolution map of human evolutionary constraint using 29 mammals.</title>
        <authorList>
            <person name="Lindblad-Toh K."/>
            <person name="Garber M."/>
            <person name="Zuk O."/>
            <person name="Lin M.F."/>
            <person name="Parker B.J."/>
            <person name="Washietl S."/>
            <person name="Kheradpour P."/>
            <person name="Ernst J."/>
            <person name="Jordan G."/>
            <person name="Mauceli E."/>
            <person name="Ward L.D."/>
            <person name="Lowe C.B."/>
            <person name="Holloway A.K."/>
            <person name="Clamp M."/>
            <person name="Gnerre S."/>
            <person name="Alfoldi J."/>
            <person name="Beal K."/>
            <person name="Chang J."/>
            <person name="Clawson H."/>
            <person name="Cuff J."/>
            <person name="Di Palma F."/>
            <person name="Fitzgerald S."/>
            <person name="Flicek P."/>
            <person name="Guttman M."/>
            <person name="Hubisz M.J."/>
            <person name="Jaffe D.B."/>
            <person name="Jungreis I."/>
            <person name="Kent W.J."/>
            <person name="Kostka D."/>
            <person name="Lara M."/>
            <person name="Martins A.L."/>
            <person name="Massingham T."/>
            <person name="Moltke I."/>
            <person name="Raney B.J."/>
            <person name="Rasmussen M.D."/>
            <person name="Robinson J."/>
            <person name="Stark A."/>
            <person name="Vilella A.J."/>
            <person name="Wen J."/>
            <person name="Xie X."/>
            <person name="Zody M.C."/>
            <person name="Baldwin J."/>
            <person name="Bloom T."/>
            <person name="Chin C.W."/>
            <person name="Heiman D."/>
            <person name="Nicol R."/>
            <person name="Nusbaum C."/>
            <person name="Young S."/>
            <person name="Wilkinson J."/>
            <person name="Worley K.C."/>
            <person name="Kovar C.L."/>
            <person name="Muzny D.M."/>
            <person name="Gibbs R.A."/>
            <person name="Cree A."/>
            <person name="Dihn H.H."/>
            <person name="Fowler G."/>
            <person name="Jhangiani S."/>
            <person name="Joshi V."/>
            <person name="Lee S."/>
            <person name="Lewis L.R."/>
            <person name="Nazareth L.V."/>
            <person name="Okwuonu G."/>
            <person name="Santibanez J."/>
            <person name="Warren W.C."/>
            <person name="Mardis E.R."/>
            <person name="Weinstock G.M."/>
            <person name="Wilson R.K."/>
            <person name="Delehaunty K."/>
            <person name="Dooling D."/>
            <person name="Fronik C."/>
            <person name="Fulton L."/>
            <person name="Fulton B."/>
            <person name="Graves T."/>
            <person name="Minx P."/>
            <person name="Sodergren E."/>
            <person name="Birney E."/>
            <person name="Margulies E.H."/>
            <person name="Herrero J."/>
            <person name="Green E.D."/>
            <person name="Haussler D."/>
            <person name="Siepel A."/>
            <person name="Goldman N."/>
            <person name="Pollard K.S."/>
            <person name="Pedersen J.S."/>
            <person name="Lander E.S."/>
            <person name="Kellis M."/>
        </authorList>
    </citation>
    <scope>NUCLEOTIDE SEQUENCE [LARGE SCALE GENOMIC DNA]</scope>
    <source>
        <strain evidence="3 4">Thorbecke inbred</strain>
    </source>
</reference>
<dbReference type="PaxDb" id="9986-ENSOCUP00000012961"/>
<accession>G1T8P5</accession>
<dbReference type="eggNOG" id="ENOG502SXVG">
    <property type="taxonomic scope" value="Eukaryota"/>
</dbReference>
<feature type="region of interest" description="Disordered" evidence="1">
    <location>
        <begin position="1"/>
        <end position="22"/>
    </location>
</feature>
<evidence type="ECO:0000256" key="1">
    <source>
        <dbReference type="SAM" id="MobiDB-lite"/>
    </source>
</evidence>
<dbReference type="Bgee" id="ENSOCUG00000015085">
    <property type="expression patterns" value="Expressed in testis and 3 other cell types or tissues"/>
</dbReference>
<dbReference type="EMBL" id="AAGW02049533">
    <property type="status" value="NOT_ANNOTATED_CDS"/>
    <property type="molecule type" value="Genomic_DNA"/>
</dbReference>
<feature type="transmembrane region" description="Helical" evidence="2">
    <location>
        <begin position="219"/>
        <end position="241"/>
    </location>
</feature>
<dbReference type="STRING" id="9986.ENSOCUP00000012961"/>
<dbReference type="FunCoup" id="G1T8P5">
    <property type="interactions" value="7"/>
</dbReference>
<keyword evidence="2" id="KW-0812">Transmembrane</keyword>
<sequence>MGWGPSYGSGTQGPDKRPSILSGALGPVVATCLSDESVQKMDQPRMAREGETGAQGERWRVPDRVRALWRSEERDQHPGLGRAERTGNQDVMVVSMRQNAGVQMETPLTRYNSQIRRNSRLPFQWRITHSSRWMAQVLASELSLIAFLLLLAMVFSRRWLHPSGSRFHQRWPANVSKRIHTSIHVMSRGLLQACKPWSCSSSEHEKDSSKLWTNQPPFVVARIIFTLAVGVGFVLTIWLHLPYLPRFQRVPAFGLIGIILSVSEGARQL</sequence>
<keyword evidence="2" id="KW-0472">Membrane</keyword>
<evidence type="ECO:0000313" key="4">
    <source>
        <dbReference type="Proteomes" id="UP000001811"/>
    </source>
</evidence>